<keyword evidence="5 6" id="KW-0472">Membrane</keyword>
<feature type="transmembrane region" description="Helical" evidence="6">
    <location>
        <begin position="197"/>
        <end position="217"/>
    </location>
</feature>
<feature type="transmembrane region" description="Helical" evidence="6">
    <location>
        <begin position="229"/>
        <end position="249"/>
    </location>
</feature>
<evidence type="ECO:0000256" key="3">
    <source>
        <dbReference type="ARBA" id="ARBA00022692"/>
    </source>
</evidence>
<feature type="transmembrane region" description="Helical" evidence="6">
    <location>
        <begin position="49"/>
        <end position="67"/>
    </location>
</feature>
<dbReference type="OrthoDB" id="2352272at2"/>
<protein>
    <submittedName>
        <fullName evidence="8">EamA family transporter</fullName>
    </submittedName>
</protein>
<keyword evidence="4 6" id="KW-1133">Transmembrane helix</keyword>
<dbReference type="InterPro" id="IPR000620">
    <property type="entry name" value="EamA_dom"/>
</dbReference>
<evidence type="ECO:0000256" key="5">
    <source>
        <dbReference type="ARBA" id="ARBA00023136"/>
    </source>
</evidence>
<feature type="transmembrane region" description="Helical" evidence="6">
    <location>
        <begin position="285"/>
        <end position="303"/>
    </location>
</feature>
<dbReference type="Pfam" id="PF00892">
    <property type="entry name" value="EamA"/>
    <property type="match status" value="2"/>
</dbReference>
<evidence type="ECO:0000256" key="1">
    <source>
        <dbReference type="ARBA" id="ARBA00004141"/>
    </source>
</evidence>
<dbReference type="PANTHER" id="PTHR32322:SF2">
    <property type="entry name" value="EAMA DOMAIN-CONTAINING PROTEIN"/>
    <property type="match status" value="1"/>
</dbReference>
<accession>A0A3R8R4H0</accession>
<dbReference type="Proteomes" id="UP000268553">
    <property type="component" value="Unassembled WGS sequence"/>
</dbReference>
<feature type="transmembrane region" description="Helical" evidence="6">
    <location>
        <begin position="104"/>
        <end position="123"/>
    </location>
</feature>
<proteinExistence type="inferred from homology"/>
<dbReference type="InterPro" id="IPR050638">
    <property type="entry name" value="AA-Vitamin_Transporters"/>
</dbReference>
<evidence type="ECO:0000313" key="8">
    <source>
        <dbReference type="EMBL" id="RRQ51690.1"/>
    </source>
</evidence>
<reference evidence="8 9" key="1">
    <citation type="submission" date="2018-12" db="EMBL/GenBank/DDBJ databases">
        <authorList>
            <person name="Kim S.-J."/>
            <person name="Jung G.-Y."/>
        </authorList>
    </citation>
    <scope>NUCLEOTIDE SEQUENCE [LARGE SCALE GENOMIC DNA]</scope>
    <source>
        <strain evidence="8 9">03SU3-P</strain>
    </source>
</reference>
<dbReference type="InterPro" id="IPR037185">
    <property type="entry name" value="EmrE-like"/>
</dbReference>
<dbReference type="AlphaFoldDB" id="A0A3R8R4H0"/>
<evidence type="ECO:0000259" key="7">
    <source>
        <dbReference type="Pfam" id="PF00892"/>
    </source>
</evidence>
<feature type="domain" description="EamA" evidence="7">
    <location>
        <begin position="23"/>
        <end position="151"/>
    </location>
</feature>
<keyword evidence="3 6" id="KW-0812">Transmembrane</keyword>
<dbReference type="GO" id="GO:0016020">
    <property type="term" value="C:membrane"/>
    <property type="evidence" value="ECO:0007669"/>
    <property type="project" value="UniProtKB-SubCell"/>
</dbReference>
<evidence type="ECO:0000313" key="9">
    <source>
        <dbReference type="Proteomes" id="UP000268553"/>
    </source>
</evidence>
<sequence length="311" mass="33865">MSMSETERTEEPGFLTPRVWIPFMVTSLIWGSTWLVIRDQLGTVPTTWSVTYRFIVAAIGMFILALVMRQSLKIDRSMVGWTMLLGLLQFGMNFNFVYTAEHYVTSGLVAVVFALLIVPNALLAKYWLGRPISGAFKWGSIIASVGVGLLMLQEYRAAPMGGADVLFGLFLVLCSVATVSVSNVLQVTPKIARFPTITILAWSMLWGSIGNSIYAFITAGPPVLDMRPGYIGGVLYLSIIGTVVTFPLYFRLIRDIGPGKAAYTGVVIPVVAMILSTIFEGYVWSTLALAGGALAMLGLVVAMQTPRVRTT</sequence>
<feature type="transmembrane region" description="Helical" evidence="6">
    <location>
        <begin position="165"/>
        <end position="185"/>
    </location>
</feature>
<dbReference type="PANTHER" id="PTHR32322">
    <property type="entry name" value="INNER MEMBRANE TRANSPORTER"/>
    <property type="match status" value="1"/>
</dbReference>
<organism evidence="8 9">
    <name type="scientific">Sphingorhabdus wooponensis</name>
    <dbReference type="NCBI Taxonomy" id="940136"/>
    <lineage>
        <taxon>Bacteria</taxon>
        <taxon>Pseudomonadati</taxon>
        <taxon>Pseudomonadota</taxon>
        <taxon>Alphaproteobacteria</taxon>
        <taxon>Sphingomonadales</taxon>
        <taxon>Sphingomonadaceae</taxon>
        <taxon>Sphingorhabdus</taxon>
    </lineage>
</organism>
<dbReference type="EMBL" id="RWJI01000001">
    <property type="protein sequence ID" value="RRQ51690.1"/>
    <property type="molecule type" value="Genomic_DNA"/>
</dbReference>
<keyword evidence="9" id="KW-1185">Reference proteome</keyword>
<evidence type="ECO:0000256" key="4">
    <source>
        <dbReference type="ARBA" id="ARBA00022989"/>
    </source>
</evidence>
<feature type="domain" description="EamA" evidence="7">
    <location>
        <begin position="167"/>
        <end position="302"/>
    </location>
</feature>
<gene>
    <name evidence="8" type="ORF">D7D48_01990</name>
</gene>
<feature type="transmembrane region" description="Helical" evidence="6">
    <location>
        <begin position="79"/>
        <end position="98"/>
    </location>
</feature>
<comment type="subcellular location">
    <subcellularLocation>
        <location evidence="1">Membrane</location>
        <topology evidence="1">Multi-pass membrane protein</topology>
    </subcellularLocation>
</comment>
<name>A0A3R8R4H0_9SPHN</name>
<dbReference type="SUPFAM" id="SSF103481">
    <property type="entry name" value="Multidrug resistance efflux transporter EmrE"/>
    <property type="match status" value="2"/>
</dbReference>
<comment type="similarity">
    <text evidence="2">Belongs to the EamA transporter family.</text>
</comment>
<feature type="transmembrane region" description="Helical" evidence="6">
    <location>
        <begin position="261"/>
        <end position="279"/>
    </location>
</feature>
<evidence type="ECO:0000256" key="6">
    <source>
        <dbReference type="SAM" id="Phobius"/>
    </source>
</evidence>
<feature type="transmembrane region" description="Helical" evidence="6">
    <location>
        <begin position="20"/>
        <end position="37"/>
    </location>
</feature>
<evidence type="ECO:0000256" key="2">
    <source>
        <dbReference type="ARBA" id="ARBA00007362"/>
    </source>
</evidence>
<comment type="caution">
    <text evidence="8">The sequence shown here is derived from an EMBL/GenBank/DDBJ whole genome shotgun (WGS) entry which is preliminary data.</text>
</comment>